<gene>
    <name evidence="2" type="ORF">V1264_007215</name>
</gene>
<dbReference type="SUPFAM" id="SSF51445">
    <property type="entry name" value="(Trans)glycosidases"/>
    <property type="match status" value="1"/>
</dbReference>
<proteinExistence type="inferred from homology"/>
<organism evidence="2 3">
    <name type="scientific">Littorina saxatilis</name>
    <dbReference type="NCBI Taxonomy" id="31220"/>
    <lineage>
        <taxon>Eukaryota</taxon>
        <taxon>Metazoa</taxon>
        <taxon>Spiralia</taxon>
        <taxon>Lophotrochozoa</taxon>
        <taxon>Mollusca</taxon>
        <taxon>Gastropoda</taxon>
        <taxon>Caenogastropoda</taxon>
        <taxon>Littorinimorpha</taxon>
        <taxon>Littorinoidea</taxon>
        <taxon>Littorinidae</taxon>
        <taxon>Littorina</taxon>
    </lineage>
</organism>
<dbReference type="Proteomes" id="UP001374579">
    <property type="component" value="Unassembled WGS sequence"/>
</dbReference>
<evidence type="ECO:0000313" key="3">
    <source>
        <dbReference type="Proteomes" id="UP001374579"/>
    </source>
</evidence>
<name>A0AAN9G3I5_9CAEN</name>
<dbReference type="PANTHER" id="PTHR46145:SF4">
    <property type="entry name" value="HEPARANASE"/>
    <property type="match status" value="1"/>
</dbReference>
<evidence type="ECO:0000256" key="1">
    <source>
        <dbReference type="ARBA" id="ARBA00009800"/>
    </source>
</evidence>
<dbReference type="GO" id="GO:0016020">
    <property type="term" value="C:membrane"/>
    <property type="evidence" value="ECO:0007669"/>
    <property type="project" value="InterPro"/>
</dbReference>
<keyword evidence="3" id="KW-1185">Reference proteome</keyword>
<dbReference type="AlphaFoldDB" id="A0AAN9G3I5"/>
<evidence type="ECO:0000313" key="2">
    <source>
        <dbReference type="EMBL" id="KAK7093467.1"/>
    </source>
</evidence>
<dbReference type="PANTHER" id="PTHR46145">
    <property type="entry name" value="HEPARANASE"/>
    <property type="match status" value="1"/>
</dbReference>
<comment type="similarity">
    <text evidence="1">Belongs to the glycosyl hydrolase 79 family.</text>
</comment>
<dbReference type="InterPro" id="IPR017853">
    <property type="entry name" value="GH"/>
</dbReference>
<dbReference type="GO" id="GO:0005615">
    <property type="term" value="C:extracellular space"/>
    <property type="evidence" value="ECO:0007669"/>
    <property type="project" value="TreeGrafter"/>
</dbReference>
<comment type="caution">
    <text evidence="2">The sequence shown here is derived from an EMBL/GenBank/DDBJ whole genome shotgun (WGS) entry which is preliminary data.</text>
</comment>
<protein>
    <recommendedName>
        <fullName evidence="4">Heparanase</fullName>
    </recommendedName>
</protein>
<reference evidence="2 3" key="1">
    <citation type="submission" date="2024-02" db="EMBL/GenBank/DDBJ databases">
        <title>Chromosome-scale genome assembly of the rough periwinkle Littorina saxatilis.</title>
        <authorList>
            <person name="De Jode A."/>
            <person name="Faria R."/>
            <person name="Formenti G."/>
            <person name="Sims Y."/>
            <person name="Smith T.P."/>
            <person name="Tracey A."/>
            <person name="Wood J.M.D."/>
            <person name="Zagrodzka Z.B."/>
            <person name="Johannesson K."/>
            <person name="Butlin R.K."/>
            <person name="Leder E.H."/>
        </authorList>
    </citation>
    <scope>NUCLEOTIDE SEQUENCE [LARGE SCALE GENOMIC DNA]</scope>
    <source>
        <strain evidence="2">Snail1</strain>
        <tissue evidence="2">Muscle</tissue>
    </source>
</reference>
<dbReference type="EMBL" id="JBAMIC010000019">
    <property type="protein sequence ID" value="KAK7093467.1"/>
    <property type="molecule type" value="Genomic_DNA"/>
</dbReference>
<dbReference type="Gene3D" id="3.20.20.80">
    <property type="entry name" value="Glycosidases"/>
    <property type="match status" value="1"/>
</dbReference>
<dbReference type="Pfam" id="PF03662">
    <property type="entry name" value="Glyco_hydro_79n"/>
    <property type="match status" value="1"/>
</dbReference>
<dbReference type="InterPro" id="IPR005199">
    <property type="entry name" value="Glyco_hydro_79"/>
</dbReference>
<accession>A0AAN9G3I5</accession>
<evidence type="ECO:0008006" key="4">
    <source>
        <dbReference type="Google" id="ProtNLM"/>
    </source>
</evidence>
<sequence length="532" mass="59530">MTCESICIRIRFALPGVEHCRINLKMQIFTVVYLLGLSLALQNVHCFFVDTAAHPKENSTKRKHKSDDGPVVVKIELGQSLNTISPHFVGVNIDSDTVRYHWQTLDFSSQKLQNLARALSPSYLRMGGTSADGMNYFMGNATAAGTQVFNAGHHVAKPPFNITADQWVYLNEFLRTVSWDFIFDLNALKRNADGSWDPDNARQLLQFSADRNYTIAGFELGNEFDIYRSEYDVTVAPAQLAQDVMTLQKLLTEFPKYKSSFIIGPETAYFAPEYFQAFLAAGGYKAVHAASFHHYYLMTDEERNLQHFTDIDMMDTMKAHLDEVFAEVRSVDPQLPVWLSETSSANNGGLAGLSDAFVAGFLWLDKLGVCAVKGVETVMRQAFYGRDYSLVDGDLNPNPDFWLTVLYKRIVRGAVFNATGRHDVRVYAACANTDNFKAGSLVVYMLNPNNYSVTFDLPQFQSQSRLVYSLTPGDSNGLISKFVSLNGVKLELVNDELPDLKPESAPPGVVTMDPYSYIFVVFPEAKISICLH</sequence>
<dbReference type="GO" id="GO:0031012">
    <property type="term" value="C:extracellular matrix"/>
    <property type="evidence" value="ECO:0007669"/>
    <property type="project" value="TreeGrafter"/>
</dbReference>
<dbReference type="GO" id="GO:0016798">
    <property type="term" value="F:hydrolase activity, acting on glycosyl bonds"/>
    <property type="evidence" value="ECO:0007669"/>
    <property type="project" value="InterPro"/>
</dbReference>